<dbReference type="InterPro" id="IPR003594">
    <property type="entry name" value="HATPase_dom"/>
</dbReference>
<protein>
    <recommendedName>
        <fullName evidence="3">Histidine kinase/HSP90-like ATPase domain-containing protein</fullName>
    </recommendedName>
</protein>
<dbReference type="PANTHER" id="PTHR35526">
    <property type="entry name" value="ANTI-SIGMA-F FACTOR RSBW-RELATED"/>
    <property type="match status" value="1"/>
</dbReference>
<dbReference type="Pfam" id="PF13581">
    <property type="entry name" value="HATPase_c_2"/>
    <property type="match status" value="1"/>
</dbReference>
<evidence type="ECO:0000313" key="5">
    <source>
        <dbReference type="Proteomes" id="UP000624709"/>
    </source>
</evidence>
<dbReference type="Gene3D" id="3.30.565.10">
    <property type="entry name" value="Histidine kinase-like ATPase, C-terminal domain"/>
    <property type="match status" value="1"/>
</dbReference>
<dbReference type="RefSeq" id="WP_203828679.1">
    <property type="nucleotide sequence ID" value="NZ_BAAATY010000029.1"/>
</dbReference>
<dbReference type="PANTHER" id="PTHR35526:SF3">
    <property type="entry name" value="ANTI-SIGMA-F FACTOR RSBW"/>
    <property type="match status" value="1"/>
</dbReference>
<accession>A0ABQ4BJ96</accession>
<organism evidence="4 5">
    <name type="scientific">Actinoplanes palleronii</name>
    <dbReference type="NCBI Taxonomy" id="113570"/>
    <lineage>
        <taxon>Bacteria</taxon>
        <taxon>Bacillati</taxon>
        <taxon>Actinomycetota</taxon>
        <taxon>Actinomycetes</taxon>
        <taxon>Micromonosporales</taxon>
        <taxon>Micromonosporaceae</taxon>
        <taxon>Actinoplanes</taxon>
    </lineage>
</organism>
<dbReference type="SUPFAM" id="SSF55874">
    <property type="entry name" value="ATPase domain of HSP90 chaperone/DNA topoisomerase II/histidine kinase"/>
    <property type="match status" value="1"/>
</dbReference>
<keyword evidence="1" id="KW-0418">Kinase</keyword>
<sequence>MSSVISLRRAEDGTATDLCVLESPNDLSWMRGALLAHIADATAETPATAEDMIVVACELATNALRHGRPPVYVRLIHTGRHLILDIADHDPHTAPAYAVNRPLGAGGLGLHLVHAFALDMGWYAGDTTKHVWAQFPGPGAGRGRIATPRPADDTLPPRA</sequence>
<gene>
    <name evidence="4" type="ORF">Apa02nite_067850</name>
</gene>
<feature type="region of interest" description="Disordered" evidence="2">
    <location>
        <begin position="137"/>
        <end position="159"/>
    </location>
</feature>
<evidence type="ECO:0000259" key="3">
    <source>
        <dbReference type="Pfam" id="PF13581"/>
    </source>
</evidence>
<dbReference type="Proteomes" id="UP000624709">
    <property type="component" value="Unassembled WGS sequence"/>
</dbReference>
<keyword evidence="1" id="KW-0723">Serine/threonine-protein kinase</keyword>
<dbReference type="EMBL" id="BOMS01000108">
    <property type="protein sequence ID" value="GIE70677.1"/>
    <property type="molecule type" value="Genomic_DNA"/>
</dbReference>
<comment type="caution">
    <text evidence="4">The sequence shown here is derived from an EMBL/GenBank/DDBJ whole genome shotgun (WGS) entry which is preliminary data.</text>
</comment>
<feature type="domain" description="Histidine kinase/HSP90-like ATPase" evidence="3">
    <location>
        <begin position="27"/>
        <end position="134"/>
    </location>
</feature>
<evidence type="ECO:0000256" key="1">
    <source>
        <dbReference type="ARBA" id="ARBA00022527"/>
    </source>
</evidence>
<reference evidence="4 5" key="1">
    <citation type="submission" date="2021-01" db="EMBL/GenBank/DDBJ databases">
        <title>Whole genome shotgun sequence of Actinoplanes palleronii NBRC 14916.</title>
        <authorList>
            <person name="Komaki H."/>
            <person name="Tamura T."/>
        </authorList>
    </citation>
    <scope>NUCLEOTIDE SEQUENCE [LARGE SCALE GENOMIC DNA]</scope>
    <source>
        <strain evidence="4 5">NBRC 14916</strain>
    </source>
</reference>
<dbReference type="InterPro" id="IPR050267">
    <property type="entry name" value="Anti-sigma-factor_SerPK"/>
</dbReference>
<keyword evidence="5" id="KW-1185">Reference proteome</keyword>
<keyword evidence="1" id="KW-0808">Transferase</keyword>
<proteinExistence type="predicted"/>
<dbReference type="InterPro" id="IPR036890">
    <property type="entry name" value="HATPase_C_sf"/>
</dbReference>
<evidence type="ECO:0000256" key="2">
    <source>
        <dbReference type="SAM" id="MobiDB-lite"/>
    </source>
</evidence>
<name>A0ABQ4BJ96_9ACTN</name>
<evidence type="ECO:0000313" key="4">
    <source>
        <dbReference type="EMBL" id="GIE70677.1"/>
    </source>
</evidence>